<evidence type="ECO:0000256" key="7">
    <source>
        <dbReference type="ARBA" id="ARBA00023288"/>
    </source>
</evidence>
<keyword evidence="6" id="KW-0564">Palmitate</keyword>
<dbReference type="GeneID" id="48276492"/>
<keyword evidence="7" id="KW-0449">Lipoprotein</keyword>
<evidence type="ECO:0000256" key="5">
    <source>
        <dbReference type="ARBA" id="ARBA00023136"/>
    </source>
</evidence>
<dbReference type="GO" id="GO:0009847">
    <property type="term" value="P:spore germination"/>
    <property type="evidence" value="ECO:0007669"/>
    <property type="project" value="InterPro"/>
</dbReference>
<dbReference type="Pfam" id="PF25198">
    <property type="entry name" value="Spore_GerAC_N"/>
    <property type="match status" value="1"/>
</dbReference>
<name>A0A2S0JZL8_LYSSH</name>
<evidence type="ECO:0000259" key="9">
    <source>
        <dbReference type="Pfam" id="PF25198"/>
    </source>
</evidence>
<keyword evidence="3" id="KW-0309">Germination</keyword>
<protein>
    <submittedName>
        <fullName evidence="11">Spore germination protein XC</fullName>
    </submittedName>
    <submittedName>
        <fullName evidence="10">Spore gernimation protein</fullName>
    </submittedName>
</protein>
<evidence type="ECO:0000256" key="2">
    <source>
        <dbReference type="ARBA" id="ARBA00007886"/>
    </source>
</evidence>
<dbReference type="Gene3D" id="3.30.300.210">
    <property type="entry name" value="Nutrient germinant receptor protein C, domain 3"/>
    <property type="match status" value="1"/>
</dbReference>
<dbReference type="EMBL" id="UFSZ01000001">
    <property type="protein sequence ID" value="SUV17675.1"/>
    <property type="molecule type" value="Genomic_DNA"/>
</dbReference>
<dbReference type="RefSeq" id="WP_029747078.1">
    <property type="nucleotide sequence ID" value="NZ_BJNS01000006.1"/>
</dbReference>
<feature type="domain" description="Spore germination GerAC-like C-terminal" evidence="8">
    <location>
        <begin position="216"/>
        <end position="370"/>
    </location>
</feature>
<comment type="subcellular location">
    <subcellularLocation>
        <location evidence="1">Membrane</location>
        <topology evidence="1">Lipid-anchor</topology>
    </subcellularLocation>
</comment>
<dbReference type="InterPro" id="IPR046953">
    <property type="entry name" value="Spore_GerAC-like_C"/>
</dbReference>
<dbReference type="PANTHER" id="PTHR35789">
    <property type="entry name" value="SPORE GERMINATION PROTEIN B3"/>
    <property type="match status" value="1"/>
</dbReference>
<gene>
    <name evidence="11" type="primary">gerBC</name>
    <name evidence="10" type="ORF">LS41612_09775</name>
    <name evidence="11" type="ORF">NCTC10338_02781</name>
</gene>
<evidence type="ECO:0000313" key="12">
    <source>
        <dbReference type="Proteomes" id="UP000238825"/>
    </source>
</evidence>
<dbReference type="NCBIfam" id="TIGR02887">
    <property type="entry name" value="spore_ger_x_C"/>
    <property type="match status" value="1"/>
</dbReference>
<evidence type="ECO:0000259" key="8">
    <source>
        <dbReference type="Pfam" id="PF05504"/>
    </source>
</evidence>
<keyword evidence="5" id="KW-0472">Membrane</keyword>
<dbReference type="Proteomes" id="UP000255295">
    <property type="component" value="Unassembled WGS sequence"/>
</dbReference>
<evidence type="ECO:0000256" key="3">
    <source>
        <dbReference type="ARBA" id="ARBA00022544"/>
    </source>
</evidence>
<reference evidence="10 12" key="1">
    <citation type="submission" date="2017-03" db="EMBL/GenBank/DDBJ databases">
        <title>The whole genome sequencing and assembly of Lysinibacillus sphaericus DSM 28T strain.</title>
        <authorList>
            <person name="Lee Y.-J."/>
            <person name="Yi H."/>
            <person name="Bahn Y.-S."/>
            <person name="Kim J.F."/>
            <person name="Lee D.-W."/>
        </authorList>
    </citation>
    <scope>NUCLEOTIDE SEQUENCE [LARGE SCALE GENOMIC DNA]</scope>
    <source>
        <strain evidence="10 12">DSM 28</strain>
    </source>
</reference>
<dbReference type="PROSITE" id="PS51257">
    <property type="entry name" value="PROKAR_LIPOPROTEIN"/>
    <property type="match status" value="1"/>
</dbReference>
<dbReference type="GO" id="GO:0016020">
    <property type="term" value="C:membrane"/>
    <property type="evidence" value="ECO:0007669"/>
    <property type="project" value="UniProtKB-SubCell"/>
</dbReference>
<dbReference type="PANTHER" id="PTHR35789:SF1">
    <property type="entry name" value="SPORE GERMINATION PROTEIN B3"/>
    <property type="match status" value="1"/>
</dbReference>
<evidence type="ECO:0000313" key="13">
    <source>
        <dbReference type="Proteomes" id="UP000255295"/>
    </source>
</evidence>
<proteinExistence type="inferred from homology"/>
<keyword evidence="4" id="KW-0732">Signal</keyword>
<reference evidence="11 13" key="2">
    <citation type="submission" date="2018-06" db="EMBL/GenBank/DDBJ databases">
        <authorList>
            <consortium name="Pathogen Informatics"/>
            <person name="Doyle S."/>
        </authorList>
    </citation>
    <scope>NUCLEOTIDE SEQUENCE [LARGE SCALE GENOMIC DNA]</scope>
    <source>
        <strain evidence="11 13">NCTC10338</strain>
    </source>
</reference>
<evidence type="ECO:0000256" key="1">
    <source>
        <dbReference type="ARBA" id="ARBA00004635"/>
    </source>
</evidence>
<dbReference type="InterPro" id="IPR057336">
    <property type="entry name" value="GerAC_N"/>
</dbReference>
<evidence type="ECO:0000256" key="6">
    <source>
        <dbReference type="ARBA" id="ARBA00023139"/>
    </source>
</evidence>
<dbReference type="EMBL" id="CP019980">
    <property type="protein sequence ID" value="AVK96531.1"/>
    <property type="molecule type" value="Genomic_DNA"/>
</dbReference>
<dbReference type="InterPro" id="IPR008844">
    <property type="entry name" value="Spore_GerAC-like"/>
</dbReference>
<sequence length="386" mass="44372">MNKKILCILVVLTTLLSGCWDVTEPQRMYYIHALGIDFKDGHYETYMQIIDFANIAKSEQPNNPQAQQAEIGQAKGKTIEDSFFDLYHSIDQKAFWGHITYIILSEEVMKSNKVNQVLDFLTRYREMRYQIWVYGTKEPLDKLLVVTPINNKALTLSKLGDPLNSFRQESFVTPINVRKLAIGLNEPSHEVYLPLVSIDKEWETSKGQTESIEIKGVALLSNEGYKGTLTQNKANGVKWMTNETMRSEITGQIGEGENSYVTVALEHIKVHITPIVKNENVQFDIEIKLEATSVLGITKKITTKEIQKEIEKQVEKEVRETFKEAIALDTDIYRLSEQLYRKNVKTWKKLEKNGKIELTEDSIRNIKVNVYKINPGRGSYTETIRK</sequence>
<feature type="domain" description="Spore germination protein N-terminal" evidence="9">
    <location>
        <begin position="21"/>
        <end position="198"/>
    </location>
</feature>
<evidence type="ECO:0000256" key="4">
    <source>
        <dbReference type="ARBA" id="ARBA00022729"/>
    </source>
</evidence>
<evidence type="ECO:0000313" key="10">
    <source>
        <dbReference type="EMBL" id="AVK96531.1"/>
    </source>
</evidence>
<dbReference type="AlphaFoldDB" id="A0A2S0JZL8"/>
<comment type="similarity">
    <text evidence="2">Belongs to the GerABKC lipoprotein family.</text>
</comment>
<dbReference type="Proteomes" id="UP000238825">
    <property type="component" value="Chromosome"/>
</dbReference>
<dbReference type="Pfam" id="PF05504">
    <property type="entry name" value="Spore_GerAC"/>
    <property type="match status" value="1"/>
</dbReference>
<evidence type="ECO:0000313" key="11">
    <source>
        <dbReference type="EMBL" id="SUV17675.1"/>
    </source>
</evidence>
<accession>A0A2S0JZL8</accession>
<organism evidence="10 12">
    <name type="scientific">Lysinibacillus sphaericus</name>
    <name type="common">Bacillus sphaericus</name>
    <dbReference type="NCBI Taxonomy" id="1421"/>
    <lineage>
        <taxon>Bacteria</taxon>
        <taxon>Bacillati</taxon>
        <taxon>Bacillota</taxon>
        <taxon>Bacilli</taxon>
        <taxon>Bacillales</taxon>
        <taxon>Bacillaceae</taxon>
        <taxon>Lysinibacillus</taxon>
    </lineage>
</organism>
<dbReference type="InterPro" id="IPR038501">
    <property type="entry name" value="Spore_GerAC_C_sf"/>
</dbReference>